<feature type="chain" id="PRO_5041917413" description="Secreted protein" evidence="1">
    <location>
        <begin position="24"/>
        <end position="212"/>
    </location>
</feature>
<keyword evidence="1" id="KW-0732">Signal</keyword>
<sequence>MFVVNTIMNFLFLAPLAPVLSSAAIIHHYQGNPQGSFGHPSYSGHMLRPFDLPSFTQPGKGNWVATFHSNGSIASLVDALSVFPANLLSDLSANDGDSTTHITYCTNKSLNKHGKKITLESLANYCGAHNTVDSGKSIDYSNEGVRAYTCNWAPDRVECSNPRVHRADFLIGSYCTGSDSPSGYVWFVDENAYQVYGFDNDKFYFCDQGEGK</sequence>
<feature type="signal peptide" evidence="1">
    <location>
        <begin position="1"/>
        <end position="23"/>
    </location>
</feature>
<protein>
    <recommendedName>
        <fullName evidence="4">Secreted protein</fullName>
    </recommendedName>
</protein>
<comment type="caution">
    <text evidence="2">The sequence shown here is derived from an EMBL/GenBank/DDBJ whole genome shotgun (WGS) entry which is preliminary data.</text>
</comment>
<dbReference type="Proteomes" id="UP001285441">
    <property type="component" value="Unassembled WGS sequence"/>
</dbReference>
<accession>A0AAE0K2B2</accession>
<evidence type="ECO:0000313" key="2">
    <source>
        <dbReference type="EMBL" id="KAK3368793.1"/>
    </source>
</evidence>
<evidence type="ECO:0000313" key="3">
    <source>
        <dbReference type="Proteomes" id="UP001285441"/>
    </source>
</evidence>
<name>A0AAE0K2B2_9PEZI</name>
<proteinExistence type="predicted"/>
<gene>
    <name evidence="2" type="ORF">B0H63DRAFT_565420</name>
</gene>
<reference evidence="2" key="1">
    <citation type="journal article" date="2023" name="Mol. Phylogenet. Evol.">
        <title>Genome-scale phylogeny and comparative genomics of the fungal order Sordariales.</title>
        <authorList>
            <person name="Hensen N."/>
            <person name="Bonometti L."/>
            <person name="Westerberg I."/>
            <person name="Brannstrom I.O."/>
            <person name="Guillou S."/>
            <person name="Cros-Aarteil S."/>
            <person name="Calhoun S."/>
            <person name="Haridas S."/>
            <person name="Kuo A."/>
            <person name="Mondo S."/>
            <person name="Pangilinan J."/>
            <person name="Riley R."/>
            <person name="LaButti K."/>
            <person name="Andreopoulos B."/>
            <person name="Lipzen A."/>
            <person name="Chen C."/>
            <person name="Yan M."/>
            <person name="Daum C."/>
            <person name="Ng V."/>
            <person name="Clum A."/>
            <person name="Steindorff A."/>
            <person name="Ohm R.A."/>
            <person name="Martin F."/>
            <person name="Silar P."/>
            <person name="Natvig D.O."/>
            <person name="Lalanne C."/>
            <person name="Gautier V."/>
            <person name="Ament-Velasquez S.L."/>
            <person name="Kruys A."/>
            <person name="Hutchinson M.I."/>
            <person name="Powell A.J."/>
            <person name="Barry K."/>
            <person name="Miller A.N."/>
            <person name="Grigoriev I.V."/>
            <person name="Debuchy R."/>
            <person name="Gladieux P."/>
            <person name="Hiltunen Thoren M."/>
            <person name="Johannesson H."/>
        </authorList>
    </citation>
    <scope>NUCLEOTIDE SEQUENCE</scope>
    <source>
        <strain evidence="2">CBS 232.78</strain>
    </source>
</reference>
<organism evidence="2 3">
    <name type="scientific">Podospora didyma</name>
    <dbReference type="NCBI Taxonomy" id="330526"/>
    <lineage>
        <taxon>Eukaryota</taxon>
        <taxon>Fungi</taxon>
        <taxon>Dikarya</taxon>
        <taxon>Ascomycota</taxon>
        <taxon>Pezizomycotina</taxon>
        <taxon>Sordariomycetes</taxon>
        <taxon>Sordariomycetidae</taxon>
        <taxon>Sordariales</taxon>
        <taxon>Podosporaceae</taxon>
        <taxon>Podospora</taxon>
    </lineage>
</organism>
<dbReference type="AlphaFoldDB" id="A0AAE0K2B2"/>
<evidence type="ECO:0008006" key="4">
    <source>
        <dbReference type="Google" id="ProtNLM"/>
    </source>
</evidence>
<reference evidence="2" key="2">
    <citation type="submission" date="2023-06" db="EMBL/GenBank/DDBJ databases">
        <authorList>
            <consortium name="Lawrence Berkeley National Laboratory"/>
            <person name="Haridas S."/>
            <person name="Hensen N."/>
            <person name="Bonometti L."/>
            <person name="Westerberg I."/>
            <person name="Brannstrom I.O."/>
            <person name="Guillou S."/>
            <person name="Cros-Aarteil S."/>
            <person name="Calhoun S."/>
            <person name="Kuo A."/>
            <person name="Mondo S."/>
            <person name="Pangilinan J."/>
            <person name="Riley R."/>
            <person name="LaButti K."/>
            <person name="Andreopoulos B."/>
            <person name="Lipzen A."/>
            <person name="Chen C."/>
            <person name="Yanf M."/>
            <person name="Daum C."/>
            <person name="Ng V."/>
            <person name="Clum A."/>
            <person name="Steindorff A."/>
            <person name="Ohm R."/>
            <person name="Martin F."/>
            <person name="Silar P."/>
            <person name="Natvig D."/>
            <person name="Lalanne C."/>
            <person name="Gautier V."/>
            <person name="Ament-velasquez S.L."/>
            <person name="Kruys A."/>
            <person name="Hutchinson M.I."/>
            <person name="Powell A.J."/>
            <person name="Barry K."/>
            <person name="Miller A.N."/>
            <person name="Grigoriev I.V."/>
            <person name="Debuchy R."/>
            <person name="Gladieux P."/>
            <person name="Thoren M.H."/>
            <person name="Johannesson H."/>
        </authorList>
    </citation>
    <scope>NUCLEOTIDE SEQUENCE</scope>
    <source>
        <strain evidence="2">CBS 232.78</strain>
    </source>
</reference>
<evidence type="ECO:0000256" key="1">
    <source>
        <dbReference type="SAM" id="SignalP"/>
    </source>
</evidence>
<keyword evidence="3" id="KW-1185">Reference proteome</keyword>
<dbReference type="EMBL" id="JAULSW010000010">
    <property type="protein sequence ID" value="KAK3368793.1"/>
    <property type="molecule type" value="Genomic_DNA"/>
</dbReference>